<dbReference type="InterPro" id="IPR025665">
    <property type="entry name" value="Beta-barrel_OMP_2"/>
</dbReference>
<proteinExistence type="predicted"/>
<keyword evidence="2" id="KW-1185">Reference proteome</keyword>
<accession>A0A3S1AY10</accession>
<organism evidence="1 2">
    <name type="scientific">Chitinophaga solisilvae</name>
    <dbReference type="NCBI Taxonomy" id="1233460"/>
    <lineage>
        <taxon>Bacteria</taxon>
        <taxon>Pseudomonadati</taxon>
        <taxon>Bacteroidota</taxon>
        <taxon>Chitinophagia</taxon>
        <taxon>Chitinophagales</taxon>
        <taxon>Chitinophagaceae</taxon>
        <taxon>Chitinophaga</taxon>
    </lineage>
</organism>
<dbReference type="EMBL" id="RIAR02000001">
    <property type="protein sequence ID" value="NSL87967.1"/>
    <property type="molecule type" value="Genomic_DNA"/>
</dbReference>
<name>A0A3S1AY10_9BACT</name>
<dbReference type="RefSeq" id="WP_127043475.1">
    <property type="nucleotide sequence ID" value="NZ_JAABOK010000013.1"/>
</dbReference>
<dbReference type="AlphaFoldDB" id="A0A3S1AY10"/>
<evidence type="ECO:0000313" key="2">
    <source>
        <dbReference type="Proteomes" id="UP000281028"/>
    </source>
</evidence>
<gene>
    <name evidence="1" type="ORF">ECE50_014055</name>
</gene>
<sequence>MKKLIMSGILAVSSIMAVKAQDVKFGIKGGLNISKLTNSDSKTRASFNAGGLVNIALTKEWAIQPELLYSAQGQKYNSALWGFVPSSTLALGYINIPVMVQYSIVPSFYVEAGPQLGFLAGAKLKANGNSTDVKDSFKTADFGLNIGLGYKFDMGIGISGRYNFGLTNVYDVKRNNPGSKNSVAQIDLFYMF</sequence>
<evidence type="ECO:0000313" key="1">
    <source>
        <dbReference type="EMBL" id="NSL87967.1"/>
    </source>
</evidence>
<dbReference type="OrthoDB" id="947434at2"/>
<dbReference type="Pfam" id="PF13568">
    <property type="entry name" value="OMP_b-brl_2"/>
    <property type="match status" value="1"/>
</dbReference>
<reference evidence="1" key="1">
    <citation type="submission" date="2020-05" db="EMBL/GenBank/DDBJ databases">
        <title>Chitinophaga laudate sp. nov., isolated from a tropical peat swamp.</title>
        <authorList>
            <person name="Goh C.B.S."/>
            <person name="Lee M.S."/>
            <person name="Parimannan S."/>
            <person name="Pasbakhsh P."/>
            <person name="Yule C.M."/>
            <person name="Rajandas H."/>
            <person name="Loke S."/>
            <person name="Croft L."/>
            <person name="Tan J.B.L."/>
        </authorList>
    </citation>
    <scope>NUCLEOTIDE SEQUENCE</scope>
    <source>
        <strain evidence="1">Mgbs1</strain>
    </source>
</reference>
<protein>
    <submittedName>
        <fullName evidence="1">PorT family protein</fullName>
    </submittedName>
</protein>
<comment type="caution">
    <text evidence="1">The sequence shown here is derived from an EMBL/GenBank/DDBJ whole genome shotgun (WGS) entry which is preliminary data.</text>
</comment>
<dbReference type="Proteomes" id="UP000281028">
    <property type="component" value="Unassembled WGS sequence"/>
</dbReference>